<keyword evidence="2" id="KW-1185">Reference proteome</keyword>
<reference evidence="2" key="1">
    <citation type="submission" date="2015-09" db="EMBL/GenBank/DDBJ databases">
        <authorList>
            <person name="Rodrigo-Torres Lidia"/>
            <person name="Arahal R.David."/>
        </authorList>
    </citation>
    <scope>NUCLEOTIDE SEQUENCE [LARGE SCALE GENOMIC DNA]</scope>
    <source>
        <strain evidence="2">CECT 5114</strain>
    </source>
</reference>
<accession>A0A0P1IQ16</accession>
<dbReference type="EMBL" id="CYUE01000013">
    <property type="protein sequence ID" value="CUK25549.1"/>
    <property type="molecule type" value="Genomic_DNA"/>
</dbReference>
<proteinExistence type="predicted"/>
<dbReference type="Proteomes" id="UP000051184">
    <property type="component" value="Unassembled WGS sequence"/>
</dbReference>
<organism evidence="1 2">
    <name type="scientific">Cognatishimia activa</name>
    <dbReference type="NCBI Taxonomy" id="1715691"/>
    <lineage>
        <taxon>Bacteria</taxon>
        <taxon>Pseudomonadati</taxon>
        <taxon>Pseudomonadota</taxon>
        <taxon>Alphaproteobacteria</taxon>
        <taxon>Rhodobacterales</taxon>
        <taxon>Paracoccaceae</taxon>
        <taxon>Cognatishimia</taxon>
    </lineage>
</organism>
<evidence type="ECO:0000313" key="1">
    <source>
        <dbReference type="EMBL" id="CUK25549.1"/>
    </source>
</evidence>
<name>A0A0P1IQ16_9RHOB</name>
<gene>
    <name evidence="1" type="ORF">TA5114_01350</name>
</gene>
<dbReference type="STRING" id="1715691.TA5113_01610"/>
<dbReference type="AlphaFoldDB" id="A0A0P1IQ16"/>
<protein>
    <submittedName>
        <fullName evidence="1">Putative transcription regulator containing HTH domain protein</fullName>
    </submittedName>
</protein>
<evidence type="ECO:0000313" key="2">
    <source>
        <dbReference type="Proteomes" id="UP000051184"/>
    </source>
</evidence>
<sequence length="60" mass="6728">MKICSIDTNRDLTAALRRVDVVWGAEPGTPNGDELDSLVDMITAYEDLIYPVPKPQNRRP</sequence>